<comment type="caution">
    <text evidence="1">The sequence shown here is derived from an EMBL/GenBank/DDBJ whole genome shotgun (WGS) entry which is preliminary data.</text>
</comment>
<dbReference type="CDD" id="cd07822">
    <property type="entry name" value="SRPBCC_4"/>
    <property type="match status" value="1"/>
</dbReference>
<dbReference type="SUPFAM" id="SSF55961">
    <property type="entry name" value="Bet v1-like"/>
    <property type="match status" value="1"/>
</dbReference>
<dbReference type="OrthoDB" id="509124at2759"/>
<evidence type="ECO:0008006" key="3">
    <source>
        <dbReference type="Google" id="ProtNLM"/>
    </source>
</evidence>
<name>A0A317X371_9EURO</name>
<dbReference type="GeneID" id="37064397"/>
<organism evidence="1 2">
    <name type="scientific">Aspergillus heteromorphus CBS 117.55</name>
    <dbReference type="NCBI Taxonomy" id="1448321"/>
    <lineage>
        <taxon>Eukaryota</taxon>
        <taxon>Fungi</taxon>
        <taxon>Dikarya</taxon>
        <taxon>Ascomycota</taxon>
        <taxon>Pezizomycotina</taxon>
        <taxon>Eurotiomycetes</taxon>
        <taxon>Eurotiomycetidae</taxon>
        <taxon>Eurotiales</taxon>
        <taxon>Aspergillaceae</taxon>
        <taxon>Aspergillus</taxon>
        <taxon>Aspergillus subgen. Circumdati</taxon>
    </lineage>
</organism>
<proteinExistence type="predicted"/>
<dbReference type="VEuPathDB" id="FungiDB:BO70DRAFT_357929"/>
<dbReference type="EMBL" id="MSFL01000001">
    <property type="protein sequence ID" value="PWY92785.1"/>
    <property type="molecule type" value="Genomic_DNA"/>
</dbReference>
<dbReference type="InterPro" id="IPR019587">
    <property type="entry name" value="Polyketide_cyclase/dehydratase"/>
</dbReference>
<evidence type="ECO:0000313" key="1">
    <source>
        <dbReference type="EMBL" id="PWY92785.1"/>
    </source>
</evidence>
<reference evidence="1 2" key="1">
    <citation type="submission" date="2016-12" db="EMBL/GenBank/DDBJ databases">
        <title>The genomes of Aspergillus section Nigri reveals drivers in fungal speciation.</title>
        <authorList>
            <consortium name="DOE Joint Genome Institute"/>
            <person name="Vesth T.C."/>
            <person name="Nybo J."/>
            <person name="Theobald S."/>
            <person name="Brandl J."/>
            <person name="Frisvad J.C."/>
            <person name="Nielsen K.F."/>
            <person name="Lyhne E.K."/>
            <person name="Kogle M.E."/>
            <person name="Kuo A."/>
            <person name="Riley R."/>
            <person name="Clum A."/>
            <person name="Nolan M."/>
            <person name="Lipzen A."/>
            <person name="Salamov A."/>
            <person name="Henrissat B."/>
            <person name="Wiebenga A."/>
            <person name="De Vries R.P."/>
            <person name="Grigoriev I.V."/>
            <person name="Mortensen U.H."/>
            <person name="Andersen M.R."/>
            <person name="Baker S.E."/>
        </authorList>
    </citation>
    <scope>NUCLEOTIDE SEQUENCE [LARGE SCALE GENOMIC DNA]</scope>
    <source>
        <strain evidence="1 2">CBS 117.55</strain>
    </source>
</reference>
<dbReference type="InterPro" id="IPR023393">
    <property type="entry name" value="START-like_dom_sf"/>
</dbReference>
<evidence type="ECO:0000313" key="2">
    <source>
        <dbReference type="Proteomes" id="UP000247233"/>
    </source>
</evidence>
<keyword evidence="2" id="KW-1185">Reference proteome</keyword>
<dbReference type="RefSeq" id="XP_025404524.1">
    <property type="nucleotide sequence ID" value="XM_025542160.1"/>
</dbReference>
<dbReference type="AlphaFoldDB" id="A0A317X371"/>
<dbReference type="Proteomes" id="UP000247233">
    <property type="component" value="Unassembled WGS sequence"/>
</dbReference>
<dbReference type="Pfam" id="PF10604">
    <property type="entry name" value="Polyketide_cyc2"/>
    <property type="match status" value="1"/>
</dbReference>
<dbReference type="Gene3D" id="3.30.530.20">
    <property type="match status" value="1"/>
</dbReference>
<protein>
    <recommendedName>
        <fullName evidence="3">Coenzyme Q-binding protein COQ10 START domain-containing protein</fullName>
    </recommendedName>
</protein>
<gene>
    <name evidence="1" type="ORF">BO70DRAFT_357929</name>
</gene>
<sequence>MPTSRSSKASLASRPTLNIAASDAIVHFQSVTLIDAPVQEVWDALVDTSTWPSWNRFVPRVTIRQQPASDSPSNPSPVLEAGTRMTFHVNMKPTSPQPQPDTDTMLMVAERDAPSASKKLGRIVWVNDAAAQGRVLASLLTAERVHEVSEVEVQDEEGHVKRVTEVRNWEAQIGVLAYVVRWMLGARLDECFDLWVQDLKEYVEKTGARG</sequence>
<accession>A0A317X371</accession>